<dbReference type="OrthoDB" id="9816309at2"/>
<dbReference type="EMBL" id="NMRN01000012">
    <property type="protein sequence ID" value="PAS93786.1"/>
    <property type="molecule type" value="Genomic_DNA"/>
</dbReference>
<evidence type="ECO:0000259" key="7">
    <source>
        <dbReference type="PROSITE" id="PS50123"/>
    </source>
</evidence>
<comment type="function">
    <text evidence="5">Methylation of the membrane-bound methyl-accepting chemotaxis proteins (MCP) to form gamma-glutamyl methyl ester residues in MCP.</text>
</comment>
<feature type="binding site" evidence="6">
    <location>
        <begin position="219"/>
        <end position="220"/>
    </location>
    <ligand>
        <name>S-adenosyl-L-methionine</name>
        <dbReference type="ChEBI" id="CHEBI:59789"/>
    </ligand>
</feature>
<keyword evidence="2 5" id="KW-0489">Methyltransferase</keyword>
<dbReference type="InterPro" id="IPR000780">
    <property type="entry name" value="CheR_MeTrfase"/>
</dbReference>
<comment type="catalytic activity">
    <reaction evidence="1 5">
        <text>L-glutamyl-[protein] + S-adenosyl-L-methionine = [protein]-L-glutamate 5-O-methyl ester + S-adenosyl-L-homocysteine</text>
        <dbReference type="Rhea" id="RHEA:24452"/>
        <dbReference type="Rhea" id="RHEA-COMP:10208"/>
        <dbReference type="Rhea" id="RHEA-COMP:10311"/>
        <dbReference type="ChEBI" id="CHEBI:29973"/>
        <dbReference type="ChEBI" id="CHEBI:57856"/>
        <dbReference type="ChEBI" id="CHEBI:59789"/>
        <dbReference type="ChEBI" id="CHEBI:82795"/>
        <dbReference type="EC" id="2.1.1.80"/>
    </reaction>
</comment>
<dbReference type="PIRSF" id="PIRSF000410">
    <property type="entry name" value="CheR"/>
    <property type="match status" value="1"/>
</dbReference>
<dbReference type="Pfam" id="PF01739">
    <property type="entry name" value="CheR"/>
    <property type="match status" value="1"/>
</dbReference>
<dbReference type="PANTHER" id="PTHR24422:SF26">
    <property type="entry name" value="CHEMOTAXIS PROTEIN METHYLTRANSFERASE"/>
    <property type="match status" value="1"/>
</dbReference>
<dbReference type="EMBL" id="MDUX01000006">
    <property type="protein sequence ID" value="KAF7600386.1"/>
    <property type="molecule type" value="Genomic_DNA"/>
</dbReference>
<feature type="domain" description="CheR-type methyltransferase" evidence="7">
    <location>
        <begin position="10"/>
        <end position="275"/>
    </location>
</feature>
<dbReference type="AlphaFoldDB" id="A0A272EUQ9"/>
<evidence type="ECO:0000313" key="10">
    <source>
        <dbReference type="Proteomes" id="UP000216107"/>
    </source>
</evidence>
<dbReference type="SMART" id="SM00138">
    <property type="entry name" value="MeTrc"/>
    <property type="match status" value="1"/>
</dbReference>
<dbReference type="EC" id="2.1.1.80" evidence="5"/>
<feature type="binding site" evidence="6">
    <location>
        <position position="121"/>
    </location>
    <ligand>
        <name>S-adenosyl-L-methionine</name>
        <dbReference type="ChEBI" id="CHEBI:59789"/>
    </ligand>
</feature>
<name>A0A272EUQ9_9RHOO</name>
<dbReference type="Pfam" id="PF03705">
    <property type="entry name" value="CheR_N"/>
    <property type="match status" value="1"/>
</dbReference>
<proteinExistence type="predicted"/>
<dbReference type="InterPro" id="IPR036804">
    <property type="entry name" value="CheR_N_sf"/>
</dbReference>
<dbReference type="RefSeq" id="WP_095523463.1">
    <property type="nucleotide sequence ID" value="NZ_MDUX01000006.1"/>
</dbReference>
<comment type="caution">
    <text evidence="9">The sequence shown here is derived from an EMBL/GenBank/DDBJ whole genome shotgun (WGS) entry which is preliminary data.</text>
</comment>
<dbReference type="Gene3D" id="3.40.50.150">
    <property type="entry name" value="Vaccinia Virus protein VP39"/>
    <property type="match status" value="1"/>
</dbReference>
<dbReference type="InterPro" id="IPR022642">
    <property type="entry name" value="CheR_C"/>
</dbReference>
<feature type="binding site" evidence="6">
    <location>
        <position position="88"/>
    </location>
    <ligand>
        <name>S-adenosyl-L-methionine</name>
        <dbReference type="ChEBI" id="CHEBI:59789"/>
    </ligand>
</feature>
<gene>
    <name evidence="8" type="ORF">BGI27_03125</name>
    <name evidence="9" type="ORF">CGU29_05995</name>
</gene>
<dbReference type="GO" id="GO:0032259">
    <property type="term" value="P:methylation"/>
    <property type="evidence" value="ECO:0007669"/>
    <property type="project" value="UniProtKB-KW"/>
</dbReference>
<evidence type="ECO:0000256" key="6">
    <source>
        <dbReference type="PIRSR" id="PIRSR000410-1"/>
    </source>
</evidence>
<reference evidence="9 10" key="2">
    <citation type="submission" date="2017-07" db="EMBL/GenBank/DDBJ databases">
        <title>Candidatus Dactylopiibacterium carminicum, a nitrogen-fixing symbiont of the cochineal insect Dactylopius coccus and Dactylopius opuntiae (Hemiptera: Coccoidea: Dactylopiidae).</title>
        <authorList>
            <person name="Vera A."/>
        </authorList>
    </citation>
    <scope>NUCLEOTIDE SEQUENCE [LARGE SCALE GENOMIC DNA]</scope>
    <source>
        <strain evidence="9 10">NFDCM</strain>
    </source>
</reference>
<dbReference type="PANTHER" id="PTHR24422">
    <property type="entry name" value="CHEMOTAXIS PROTEIN METHYLTRANSFERASE"/>
    <property type="match status" value="1"/>
</dbReference>
<dbReference type="InterPro" id="IPR029063">
    <property type="entry name" value="SAM-dependent_MTases_sf"/>
</dbReference>
<feature type="binding site" evidence="6">
    <location>
        <begin position="202"/>
        <end position="203"/>
    </location>
    <ligand>
        <name>S-adenosyl-L-methionine</name>
        <dbReference type="ChEBI" id="CHEBI:59789"/>
    </ligand>
</feature>
<dbReference type="InterPro" id="IPR050903">
    <property type="entry name" value="Bact_Chemotaxis_MeTrfase"/>
</dbReference>
<dbReference type="InterPro" id="IPR026024">
    <property type="entry name" value="Chemotaxis_MeTrfase_CheR"/>
</dbReference>
<evidence type="ECO:0000313" key="9">
    <source>
        <dbReference type="EMBL" id="PAS93786.1"/>
    </source>
</evidence>
<dbReference type="PRINTS" id="PR00996">
    <property type="entry name" value="CHERMTFRASE"/>
</dbReference>
<evidence type="ECO:0000313" key="8">
    <source>
        <dbReference type="EMBL" id="KAF7600386.1"/>
    </source>
</evidence>
<dbReference type="InterPro" id="IPR022641">
    <property type="entry name" value="CheR_N"/>
</dbReference>
<evidence type="ECO:0000256" key="5">
    <source>
        <dbReference type="PIRNR" id="PIRNR000410"/>
    </source>
</evidence>
<dbReference type="GO" id="GO:0008983">
    <property type="term" value="F:protein-glutamate O-methyltransferase activity"/>
    <property type="evidence" value="ECO:0007669"/>
    <property type="project" value="UniProtKB-EC"/>
</dbReference>
<sequence>MNTPCDIPALQLSERSFGLLRSLFEKETGIHLRGEKRHLVIGRLQRRLEQRGLHDFESYCALLQQPHETQERQHLIDALTTHETYFFREPAHFQHLREQALPNLETRPLRIWSAASSSGEEAYSLAMTLADTLGPDGWEVFASDVSACSVWQAIQGLYPQQRLDNMPKGYLKRFCRRGQGVYTGQMLIHADLRARVNFFRHNLLADDNKLGEFAVVFLRNALIYFDATRRGQIIGKVVRHLRPGGYLYLGQSESFSEPLTSLEYLGGSIYRRPSCPAIARST</sequence>
<keyword evidence="3 5" id="KW-0808">Transferase</keyword>
<feature type="binding site" evidence="6">
    <location>
        <position position="84"/>
    </location>
    <ligand>
        <name>S-adenosyl-L-methionine</name>
        <dbReference type="ChEBI" id="CHEBI:59789"/>
    </ligand>
</feature>
<protein>
    <recommendedName>
        <fullName evidence="5">Chemotaxis protein methyltransferase</fullName>
        <ecNumber evidence="5">2.1.1.80</ecNumber>
    </recommendedName>
</protein>
<keyword evidence="11" id="KW-1185">Reference proteome</keyword>
<keyword evidence="4 5" id="KW-0949">S-adenosyl-L-methionine</keyword>
<evidence type="ECO:0000256" key="2">
    <source>
        <dbReference type="ARBA" id="ARBA00022603"/>
    </source>
</evidence>
<dbReference type="Proteomes" id="UP000216107">
    <property type="component" value="Unassembled WGS sequence"/>
</dbReference>
<dbReference type="PROSITE" id="PS50123">
    <property type="entry name" value="CHER"/>
    <property type="match status" value="1"/>
</dbReference>
<evidence type="ECO:0000256" key="3">
    <source>
        <dbReference type="ARBA" id="ARBA00022679"/>
    </source>
</evidence>
<evidence type="ECO:0000256" key="4">
    <source>
        <dbReference type="ARBA" id="ARBA00022691"/>
    </source>
</evidence>
<dbReference type="Proteomes" id="UP000623509">
    <property type="component" value="Unassembled WGS sequence"/>
</dbReference>
<organism evidence="9 10">
    <name type="scientific">Candidatus Dactylopiibacterium carminicum</name>
    <dbReference type="NCBI Taxonomy" id="857335"/>
    <lineage>
        <taxon>Bacteria</taxon>
        <taxon>Pseudomonadati</taxon>
        <taxon>Pseudomonadota</taxon>
        <taxon>Betaproteobacteria</taxon>
        <taxon>Rhodocyclales</taxon>
        <taxon>Rhodocyclaceae</taxon>
        <taxon>Candidatus Dactylopiibacterium</taxon>
    </lineage>
</organism>
<dbReference type="SUPFAM" id="SSF47757">
    <property type="entry name" value="Chemotaxis receptor methyltransferase CheR, N-terminal domain"/>
    <property type="match status" value="1"/>
</dbReference>
<dbReference type="Gene3D" id="1.10.155.10">
    <property type="entry name" value="Chemotaxis receptor methyltransferase CheR, N-terminal domain"/>
    <property type="match status" value="1"/>
</dbReference>
<feature type="binding site" evidence="6">
    <location>
        <position position="144"/>
    </location>
    <ligand>
        <name>S-adenosyl-L-methionine</name>
        <dbReference type="ChEBI" id="CHEBI:59789"/>
    </ligand>
</feature>
<dbReference type="SUPFAM" id="SSF53335">
    <property type="entry name" value="S-adenosyl-L-methionine-dependent methyltransferases"/>
    <property type="match status" value="1"/>
</dbReference>
<evidence type="ECO:0000256" key="1">
    <source>
        <dbReference type="ARBA" id="ARBA00001541"/>
    </source>
</evidence>
<reference evidence="8 11" key="1">
    <citation type="submission" date="2016-08" db="EMBL/GenBank/DDBJ databases">
        <title>Candidatus Dactylopiibacterium carminicum genome sequence.</title>
        <authorList>
            <person name="Ramirez-Puebla S.T."/>
            <person name="Ormeno-Orrillo E."/>
            <person name="Vera-Ponce De Leon A."/>
            <person name="Luis L."/>
            <person name="Sanchez-Flores A."/>
            <person name="Monica R."/>
            <person name="Martinez-Romero E."/>
        </authorList>
    </citation>
    <scope>NUCLEOTIDE SEQUENCE [LARGE SCALE GENOMIC DNA]</scope>
    <source>
        <strain evidence="8">END1</strain>
    </source>
</reference>
<accession>A0A272EUQ9</accession>
<evidence type="ECO:0000313" key="11">
    <source>
        <dbReference type="Proteomes" id="UP000623509"/>
    </source>
</evidence>